<dbReference type="Proteomes" id="UP000000245">
    <property type="component" value="Chromosome"/>
</dbReference>
<sequence length="73" mass="8455">MPAPERSAPLGRFLDALPHDLAASFSDAQLRAIELHFGMRHRLTHMIDWRRRLGFGRLRLYVVLLVGRDRHPA</sequence>
<dbReference type="AlphaFoldDB" id="A5FYP7"/>
<dbReference type="HOGENOM" id="CLU_2696058_0_0_5"/>
<name>A5FYP7_ACICJ</name>
<keyword evidence="2" id="KW-1185">Reference proteome</keyword>
<dbReference type="EMBL" id="CP000697">
    <property type="protein sequence ID" value="ABQ30729.1"/>
    <property type="molecule type" value="Genomic_DNA"/>
</dbReference>
<accession>A5FYP7</accession>
<proteinExistence type="predicted"/>
<evidence type="ECO:0000313" key="1">
    <source>
        <dbReference type="EMBL" id="ABQ30729.1"/>
    </source>
</evidence>
<protein>
    <submittedName>
        <fullName evidence="1">Uncharacterized protein</fullName>
    </submittedName>
</protein>
<organism evidence="1 2">
    <name type="scientific">Acidiphilium cryptum (strain JF-5)</name>
    <dbReference type="NCBI Taxonomy" id="349163"/>
    <lineage>
        <taxon>Bacteria</taxon>
        <taxon>Pseudomonadati</taxon>
        <taxon>Pseudomonadota</taxon>
        <taxon>Alphaproteobacteria</taxon>
        <taxon>Acetobacterales</taxon>
        <taxon>Acidocellaceae</taxon>
        <taxon>Acidiphilium</taxon>
    </lineage>
</organism>
<dbReference type="RefSeq" id="WP_011942304.1">
    <property type="nucleotide sequence ID" value="NC_009484.1"/>
</dbReference>
<dbReference type="KEGG" id="acr:Acry_1521"/>
<dbReference type="STRING" id="349163.Acry_1521"/>
<gene>
    <name evidence="1" type="ordered locus">Acry_1521</name>
</gene>
<evidence type="ECO:0000313" key="2">
    <source>
        <dbReference type="Proteomes" id="UP000000245"/>
    </source>
</evidence>
<reference evidence="1 2" key="1">
    <citation type="submission" date="2007-05" db="EMBL/GenBank/DDBJ databases">
        <title>Complete sequence of chromosome of Acidiphilium cryptum JF-5.</title>
        <authorList>
            <consortium name="US DOE Joint Genome Institute"/>
            <person name="Copeland A."/>
            <person name="Lucas S."/>
            <person name="Lapidus A."/>
            <person name="Barry K."/>
            <person name="Detter J.C."/>
            <person name="Glavina del Rio T."/>
            <person name="Hammon N."/>
            <person name="Israni S."/>
            <person name="Dalin E."/>
            <person name="Tice H."/>
            <person name="Pitluck S."/>
            <person name="Sims D."/>
            <person name="Brettin T."/>
            <person name="Bruce D."/>
            <person name="Han C."/>
            <person name="Schmutz J."/>
            <person name="Larimer F."/>
            <person name="Land M."/>
            <person name="Hauser L."/>
            <person name="Kyrpides N."/>
            <person name="Kim E."/>
            <person name="Magnuson T."/>
            <person name="Richardson P."/>
        </authorList>
    </citation>
    <scope>NUCLEOTIDE SEQUENCE [LARGE SCALE GENOMIC DNA]</scope>
    <source>
        <strain evidence="1 2">JF-5</strain>
    </source>
</reference>